<evidence type="ECO:0000313" key="2">
    <source>
        <dbReference type="Proteomes" id="UP000193240"/>
    </source>
</evidence>
<organism evidence="1 2">
    <name type="scientific">Epicoccum nigrum</name>
    <name type="common">Soil fungus</name>
    <name type="synonym">Epicoccum purpurascens</name>
    <dbReference type="NCBI Taxonomy" id="105696"/>
    <lineage>
        <taxon>Eukaryota</taxon>
        <taxon>Fungi</taxon>
        <taxon>Dikarya</taxon>
        <taxon>Ascomycota</taxon>
        <taxon>Pezizomycotina</taxon>
        <taxon>Dothideomycetes</taxon>
        <taxon>Pleosporomycetidae</taxon>
        <taxon>Pleosporales</taxon>
        <taxon>Pleosporineae</taxon>
        <taxon>Didymellaceae</taxon>
        <taxon>Epicoccum</taxon>
    </lineage>
</organism>
<name>A0A1Y2MAR1_EPING</name>
<gene>
    <name evidence="1" type="ORF">B5807_02233</name>
</gene>
<dbReference type="Proteomes" id="UP000193240">
    <property type="component" value="Unassembled WGS sequence"/>
</dbReference>
<evidence type="ECO:0000313" key="1">
    <source>
        <dbReference type="EMBL" id="OSS53190.1"/>
    </source>
</evidence>
<keyword evidence="2" id="KW-1185">Reference proteome</keyword>
<reference evidence="1 2" key="1">
    <citation type="journal article" date="2017" name="Genome Announc.">
        <title>Genome sequence of the saprophytic ascomycete Epicoccum nigrum ICMP 19927 strain isolated from New Zealand.</title>
        <authorList>
            <person name="Fokin M."/>
            <person name="Fleetwood D."/>
            <person name="Weir B.S."/>
            <person name="Villas-Boas S.G."/>
        </authorList>
    </citation>
    <scope>NUCLEOTIDE SEQUENCE [LARGE SCALE GENOMIC DNA]</scope>
    <source>
        <strain evidence="1 2">ICMP 19927</strain>
    </source>
</reference>
<accession>A0A1Y2MAR1</accession>
<proteinExistence type="predicted"/>
<dbReference type="EMBL" id="KZ107839">
    <property type="protein sequence ID" value="OSS53190.1"/>
    <property type="molecule type" value="Genomic_DNA"/>
</dbReference>
<protein>
    <submittedName>
        <fullName evidence="1">Uncharacterized protein</fullName>
    </submittedName>
</protein>
<dbReference type="InParanoid" id="A0A1Y2MAR1"/>
<dbReference type="AlphaFoldDB" id="A0A1Y2MAR1"/>
<sequence length="315" mass="36492">MTCLLCTTGKHAPITVQSYKQLVARRQQFRELVAKRAQKTSALNPIIFLKVSRLPEALCICTTTKFDSVSTKNDYGYQTNMLSLSDCLHHPEALYKEMFKHLQRDDYYSTAKAIRATAELRNLLSDRSSLNSMMVQLGSPDARTMDPLRYKMLLEHLADMFFPGVLWFDFEFMPPEMKHAYGDALLQSNKEGYLYSRIRLNPTAVEYPLGRVPDNLAEVFHHRAVFRIATLLHEEQVNYFTGHGWAWQRIAAQVEFMAQLKLGLPLDLGRFCSIQNNWHDQTTWPSVDEVEQWDLHDALTWPCEADMVELRKLKP</sequence>